<reference evidence="1 2" key="1">
    <citation type="submission" date="2020-06" db="EMBL/GenBank/DDBJ databases">
        <title>WGS assembly of Ceratodon purpureus strain R40.</title>
        <authorList>
            <person name="Carey S.B."/>
            <person name="Jenkins J."/>
            <person name="Shu S."/>
            <person name="Lovell J.T."/>
            <person name="Sreedasyam A."/>
            <person name="Maumus F."/>
            <person name="Tiley G.P."/>
            <person name="Fernandez-Pozo N."/>
            <person name="Barry K."/>
            <person name="Chen C."/>
            <person name="Wang M."/>
            <person name="Lipzen A."/>
            <person name="Daum C."/>
            <person name="Saski C.A."/>
            <person name="Payton A.C."/>
            <person name="Mcbreen J.C."/>
            <person name="Conrad R.E."/>
            <person name="Kollar L.M."/>
            <person name="Olsson S."/>
            <person name="Huttunen S."/>
            <person name="Landis J.B."/>
            <person name="Wickett N.J."/>
            <person name="Johnson M.G."/>
            <person name="Rensing S.A."/>
            <person name="Grimwood J."/>
            <person name="Schmutz J."/>
            <person name="Mcdaniel S.F."/>
        </authorList>
    </citation>
    <scope>NUCLEOTIDE SEQUENCE [LARGE SCALE GENOMIC DNA]</scope>
    <source>
        <strain evidence="1 2">R40</strain>
    </source>
</reference>
<keyword evidence="2" id="KW-1185">Reference proteome</keyword>
<dbReference type="AlphaFoldDB" id="A0A8T0G9N8"/>
<sequence>MGHSPGIHSSHRFMMECHFKWDGTRWLLSFGGVRMGESTRFRKEEIGVNIGNEFHEFLLAALKAGLDIVRAGMGPLPSFVEAEIMILNLLRIVALSSGRAGMVRFFN</sequence>
<name>A0A8T0G9N8_CERPU</name>
<organism evidence="1 2">
    <name type="scientific">Ceratodon purpureus</name>
    <name type="common">Fire moss</name>
    <name type="synonym">Dicranum purpureum</name>
    <dbReference type="NCBI Taxonomy" id="3225"/>
    <lineage>
        <taxon>Eukaryota</taxon>
        <taxon>Viridiplantae</taxon>
        <taxon>Streptophyta</taxon>
        <taxon>Embryophyta</taxon>
        <taxon>Bryophyta</taxon>
        <taxon>Bryophytina</taxon>
        <taxon>Bryopsida</taxon>
        <taxon>Dicranidae</taxon>
        <taxon>Pseudoditrichales</taxon>
        <taxon>Ditrichaceae</taxon>
        <taxon>Ceratodon</taxon>
    </lineage>
</organism>
<dbReference type="Proteomes" id="UP000822688">
    <property type="component" value="Chromosome 11"/>
</dbReference>
<accession>A0A8T0G9N8</accession>
<protein>
    <submittedName>
        <fullName evidence="1">Uncharacterized protein</fullName>
    </submittedName>
</protein>
<comment type="caution">
    <text evidence="1">The sequence shown here is derived from an EMBL/GenBank/DDBJ whole genome shotgun (WGS) entry which is preliminary data.</text>
</comment>
<dbReference type="EMBL" id="CM026432">
    <property type="protein sequence ID" value="KAG0555903.1"/>
    <property type="molecule type" value="Genomic_DNA"/>
</dbReference>
<evidence type="ECO:0000313" key="2">
    <source>
        <dbReference type="Proteomes" id="UP000822688"/>
    </source>
</evidence>
<gene>
    <name evidence="1" type="ORF">KC19_11G011300</name>
</gene>
<evidence type="ECO:0000313" key="1">
    <source>
        <dbReference type="EMBL" id="KAG0555903.1"/>
    </source>
</evidence>
<proteinExistence type="predicted"/>